<evidence type="ECO:0000259" key="1">
    <source>
        <dbReference type="Pfam" id="PF00149"/>
    </source>
</evidence>
<dbReference type="InterPro" id="IPR051918">
    <property type="entry name" value="STPP_CPPED1"/>
</dbReference>
<organism evidence="2">
    <name type="scientific">Candidatus Methanophaga sp. ANME-1 ERB7</name>
    <dbReference type="NCBI Taxonomy" id="2759913"/>
    <lineage>
        <taxon>Archaea</taxon>
        <taxon>Methanobacteriati</taxon>
        <taxon>Methanobacteriota</taxon>
        <taxon>Stenosarchaea group</taxon>
        <taxon>Methanomicrobia</taxon>
        <taxon>Candidatus Methanophagales</taxon>
        <taxon>Candidatus Methanophagaceae</taxon>
        <taxon>Candidatus Methanophaga</taxon>
    </lineage>
</organism>
<dbReference type="AlphaFoldDB" id="A0A7G9Z9U0"/>
<dbReference type="Pfam" id="PF00149">
    <property type="entry name" value="Metallophos"/>
    <property type="match status" value="1"/>
</dbReference>
<accession>A0A7G9Z9U0</accession>
<keyword evidence="2" id="KW-0378">Hydrolase</keyword>
<name>A0A7G9Z9U0_9EURY</name>
<protein>
    <submittedName>
        <fullName evidence="2">3',5'-cyclic adenosine monophosphate phosphodiesterase CpdA</fullName>
        <ecNumber evidence="2">3.1.4.53</ecNumber>
    </submittedName>
</protein>
<dbReference type="PANTHER" id="PTHR43143:SF1">
    <property type="entry name" value="SERINE_THREONINE-PROTEIN PHOSPHATASE CPPED1"/>
    <property type="match status" value="1"/>
</dbReference>
<dbReference type="EC" id="3.1.4.53" evidence="2"/>
<evidence type="ECO:0000313" key="2">
    <source>
        <dbReference type="EMBL" id="QNO57024.1"/>
    </source>
</evidence>
<dbReference type="SUPFAM" id="SSF56300">
    <property type="entry name" value="Metallo-dependent phosphatases"/>
    <property type="match status" value="1"/>
</dbReference>
<reference evidence="2" key="1">
    <citation type="submission" date="2020-06" db="EMBL/GenBank/DDBJ databases">
        <title>Unique genomic features of the anaerobic methanotrophic archaea.</title>
        <authorList>
            <person name="Chadwick G.L."/>
            <person name="Skennerton C.T."/>
            <person name="Laso-Perez R."/>
            <person name="Leu A.O."/>
            <person name="Speth D.R."/>
            <person name="Yu H."/>
            <person name="Morgan-Lang C."/>
            <person name="Hatzenpichler R."/>
            <person name="Goudeau D."/>
            <person name="Malmstrom R."/>
            <person name="Brazelton W.J."/>
            <person name="Woyke T."/>
            <person name="Hallam S.J."/>
            <person name="Tyson G.W."/>
            <person name="Wegener G."/>
            <person name="Boetius A."/>
            <person name="Orphan V."/>
        </authorList>
    </citation>
    <scope>NUCLEOTIDE SEQUENCE</scope>
</reference>
<gene>
    <name evidence="2" type="primary">cpdA</name>
    <name evidence="2" type="ORF">PEKJEAHP_00025</name>
</gene>
<feature type="domain" description="Calcineurin-like phosphoesterase" evidence="1">
    <location>
        <begin position="44"/>
        <end position="301"/>
    </location>
</feature>
<dbReference type="InterPro" id="IPR004843">
    <property type="entry name" value="Calcineurin-like_PHP"/>
</dbReference>
<dbReference type="PANTHER" id="PTHR43143">
    <property type="entry name" value="METALLOPHOSPHOESTERASE, CALCINEURIN SUPERFAMILY"/>
    <property type="match status" value="1"/>
</dbReference>
<dbReference type="Gene3D" id="3.60.21.10">
    <property type="match status" value="1"/>
</dbReference>
<dbReference type="GO" id="GO:0004115">
    <property type="term" value="F:3',5'-cyclic-AMP phosphodiesterase activity"/>
    <property type="evidence" value="ECO:0007669"/>
    <property type="project" value="UniProtKB-EC"/>
</dbReference>
<sequence>MYPRLFLIIILMMAVSVITLADTVTATDTIADANGVGDASESFTFVHMTDAHIGYYDIKELTDDPRICKLIKAVDPKSMVESVVKFTDTLQDIKTHKPDFILDTGDLVESNNRDFFNAYAEILKSIDIPVYNTPGNHDRRDRYGQGDNLTNYYDIVKPLNGSVDAVLLDDFGDYYFDWKGYCFVGLDSGADYSVYTEWRDINPTMLPYLLLLCTPESNGLWCSQMEQLYTLDPNIPKIIFMHHPVINDKDDENLYDYKVRVPNNCSDYGGNDACIAKNRCDFIAYCLNNHVYLLLTGHTHKDYVAVHAPPVAVPAITEPYMFIQTRSATKDEQGYKHGYRVINITDDVISNITSETTPTLNRSTFTLSLADPVAEPEHIWGISVRDSLGRHTGMNWTTGDIEREIPGSYYTGHYNKPPSDTPQVLVVYPADNSLEVVYHALEYGDGTTLVTKEPDVSIQRVVDF</sequence>
<dbReference type="InterPro" id="IPR029052">
    <property type="entry name" value="Metallo-depent_PP-like"/>
</dbReference>
<dbReference type="EMBL" id="MT631676">
    <property type="protein sequence ID" value="QNO57024.1"/>
    <property type="molecule type" value="Genomic_DNA"/>
</dbReference>
<proteinExistence type="predicted"/>